<proteinExistence type="predicted"/>
<name>A0A5J5EIU0_9PEZI</name>
<protein>
    <submittedName>
        <fullName evidence="1">Uncharacterized protein</fullName>
    </submittedName>
</protein>
<keyword evidence="2" id="KW-1185">Reference proteome</keyword>
<dbReference type="InParanoid" id="A0A5J5EIU0"/>
<dbReference type="Proteomes" id="UP000326924">
    <property type="component" value="Unassembled WGS sequence"/>
</dbReference>
<reference evidence="1 2" key="1">
    <citation type="submission" date="2019-09" db="EMBL/GenBank/DDBJ databases">
        <title>Draft genome of the ectomycorrhizal ascomycete Sphaerosporella brunnea.</title>
        <authorList>
            <consortium name="DOE Joint Genome Institute"/>
            <person name="Benucci G.M."/>
            <person name="Marozzi G."/>
            <person name="Antonielli L."/>
            <person name="Sanchez S."/>
            <person name="Marco P."/>
            <person name="Wang X."/>
            <person name="Falini L.B."/>
            <person name="Barry K."/>
            <person name="Haridas S."/>
            <person name="Lipzen A."/>
            <person name="Labutti K."/>
            <person name="Grigoriev I.V."/>
            <person name="Murat C."/>
            <person name="Martin F."/>
            <person name="Albertini E."/>
            <person name="Donnini D."/>
            <person name="Bonito G."/>
        </authorList>
    </citation>
    <scope>NUCLEOTIDE SEQUENCE [LARGE SCALE GENOMIC DNA]</scope>
    <source>
        <strain evidence="1 2">Sb_GMNB300</strain>
    </source>
</reference>
<evidence type="ECO:0000313" key="2">
    <source>
        <dbReference type="Proteomes" id="UP000326924"/>
    </source>
</evidence>
<sequence>MATTQATSAMLPIGGTCVQDDQAANPSSDVAWRIAPPRYHAPELPSNAEKLTRTVVSQLQIELDVVYDMFNDRIDSQNWERVCRTVPYAYGYFKITSEPVLSNTLYTACFRFLPGVFIKFRLPRTAYLTVKELREIIIGFVGPLRLLLRASNICAKLLRCMHLNLVKQGGYACGRCECGDLLKATIWDVAKLGRAAETEETENGDCHVLDEHRPTTGGHDQKPVVPRHMDIAITQEWRPCPSKNPKCPTTIKQILLAGTTLVDEVRLTVTEGCEALK</sequence>
<accession>A0A5J5EIU0</accession>
<dbReference type="EMBL" id="VXIS01000255">
    <property type="protein sequence ID" value="KAA8895605.1"/>
    <property type="molecule type" value="Genomic_DNA"/>
</dbReference>
<dbReference type="AlphaFoldDB" id="A0A5J5EIU0"/>
<comment type="caution">
    <text evidence="1">The sequence shown here is derived from an EMBL/GenBank/DDBJ whole genome shotgun (WGS) entry which is preliminary data.</text>
</comment>
<evidence type="ECO:0000313" key="1">
    <source>
        <dbReference type="EMBL" id="KAA8895605.1"/>
    </source>
</evidence>
<gene>
    <name evidence="1" type="ORF">FN846DRAFT_911594</name>
</gene>
<organism evidence="1 2">
    <name type="scientific">Sphaerosporella brunnea</name>
    <dbReference type="NCBI Taxonomy" id="1250544"/>
    <lineage>
        <taxon>Eukaryota</taxon>
        <taxon>Fungi</taxon>
        <taxon>Dikarya</taxon>
        <taxon>Ascomycota</taxon>
        <taxon>Pezizomycotina</taxon>
        <taxon>Pezizomycetes</taxon>
        <taxon>Pezizales</taxon>
        <taxon>Pyronemataceae</taxon>
        <taxon>Sphaerosporella</taxon>
    </lineage>
</organism>